<dbReference type="Gene3D" id="3.40.190.150">
    <property type="entry name" value="Bordetella uptake gene, domain 1"/>
    <property type="match status" value="1"/>
</dbReference>
<dbReference type="InterPro" id="IPR042100">
    <property type="entry name" value="Bug_dom1"/>
</dbReference>
<reference evidence="3" key="1">
    <citation type="submission" date="2022-06" db="EMBL/GenBank/DDBJ databases">
        <title>Complete genome sequence and characterization of Cupriavidus gilardii QJ1 isolated from contaminating cells.</title>
        <authorList>
            <person name="Qi J."/>
        </authorList>
    </citation>
    <scope>NUCLEOTIDE SEQUENCE</scope>
    <source>
        <strain evidence="3">QJ1</strain>
    </source>
</reference>
<dbReference type="GeneID" id="70688658"/>
<organism evidence="3 4">
    <name type="scientific">Cupriavidus gilardii</name>
    <dbReference type="NCBI Taxonomy" id="82541"/>
    <lineage>
        <taxon>Bacteria</taxon>
        <taxon>Pseudomonadati</taxon>
        <taxon>Pseudomonadota</taxon>
        <taxon>Betaproteobacteria</taxon>
        <taxon>Burkholderiales</taxon>
        <taxon>Burkholderiaceae</taxon>
        <taxon>Cupriavidus</taxon>
    </lineage>
</organism>
<dbReference type="PANTHER" id="PTHR42928:SF5">
    <property type="entry name" value="BLR1237 PROTEIN"/>
    <property type="match status" value="1"/>
</dbReference>
<dbReference type="SUPFAM" id="SSF53850">
    <property type="entry name" value="Periplasmic binding protein-like II"/>
    <property type="match status" value="1"/>
</dbReference>
<protein>
    <submittedName>
        <fullName evidence="3">Tripartite tricarboxylate transporter substrate binding protein</fullName>
    </submittedName>
</protein>
<gene>
    <name evidence="3" type="ORF">NDR89_06150</name>
</gene>
<dbReference type="Proteomes" id="UP001056648">
    <property type="component" value="Chromosome 1"/>
</dbReference>
<accession>A0ABY4VLB1</accession>
<dbReference type="Gene3D" id="3.40.190.10">
    <property type="entry name" value="Periplasmic binding protein-like II"/>
    <property type="match status" value="1"/>
</dbReference>
<dbReference type="InterPro" id="IPR006311">
    <property type="entry name" value="TAT_signal"/>
</dbReference>
<evidence type="ECO:0000256" key="2">
    <source>
        <dbReference type="SAM" id="SignalP"/>
    </source>
</evidence>
<feature type="chain" id="PRO_5045582724" evidence="2">
    <location>
        <begin position="29"/>
        <end position="326"/>
    </location>
</feature>
<dbReference type="CDD" id="cd07012">
    <property type="entry name" value="PBP2_Bug_TTT"/>
    <property type="match status" value="1"/>
</dbReference>
<keyword evidence="4" id="KW-1185">Reference proteome</keyword>
<dbReference type="RefSeq" id="WP_174780767.1">
    <property type="nucleotide sequence ID" value="NZ_CP054624.1"/>
</dbReference>
<keyword evidence="2" id="KW-0732">Signal</keyword>
<name>A0ABY4VLB1_9BURK</name>
<dbReference type="Pfam" id="PF03401">
    <property type="entry name" value="TctC"/>
    <property type="match status" value="1"/>
</dbReference>
<dbReference type="EMBL" id="CP098735">
    <property type="protein sequence ID" value="USE76844.1"/>
    <property type="molecule type" value="Genomic_DNA"/>
</dbReference>
<dbReference type="PIRSF" id="PIRSF017082">
    <property type="entry name" value="YflP"/>
    <property type="match status" value="1"/>
</dbReference>
<comment type="similarity">
    <text evidence="1">Belongs to the UPF0065 (bug) family.</text>
</comment>
<dbReference type="InterPro" id="IPR005064">
    <property type="entry name" value="BUG"/>
</dbReference>
<evidence type="ECO:0000313" key="3">
    <source>
        <dbReference type="EMBL" id="USE76844.1"/>
    </source>
</evidence>
<evidence type="ECO:0000256" key="1">
    <source>
        <dbReference type="ARBA" id="ARBA00006987"/>
    </source>
</evidence>
<dbReference type="PANTHER" id="PTHR42928">
    <property type="entry name" value="TRICARBOXYLATE-BINDING PROTEIN"/>
    <property type="match status" value="1"/>
</dbReference>
<feature type="signal peptide" evidence="2">
    <location>
        <begin position="1"/>
        <end position="28"/>
    </location>
</feature>
<sequence length="326" mass="34256">MNAPFHQRRAVLRALAAVSATAACPALAQGGTYPSRPIELIVPFAAGGGTDVLARAFAEAARKHLPQNLVILNKSGASGAVGWADLVSAKPDGYRLAVITVELTMIPHLGLAKFTADDMTPVARLNADPATIAVRADSPFTTIEAFLAAARKQPDSMRVGNAGPGSLGHLSAAALEDKAGVRLNHVPFRGANPAVLDLLGGHIEAVAVTPVEVATYVAAGKIRPLAVMSEQRIKAGWENVPTLRERNVDLVIHGWRGIAAPKGTPPEVVARLGSAIAKTMQDPALRETMAKQNMGEGYLDEAAFKRVIARDNATFKALIEKLGIKT</sequence>
<dbReference type="PROSITE" id="PS51318">
    <property type="entry name" value="TAT"/>
    <property type="match status" value="1"/>
</dbReference>
<evidence type="ECO:0000313" key="4">
    <source>
        <dbReference type="Proteomes" id="UP001056648"/>
    </source>
</evidence>
<proteinExistence type="inferred from homology"/>